<keyword evidence="2" id="KW-1185">Reference proteome</keyword>
<dbReference type="EMBL" id="HG934468">
    <property type="protein sequence ID" value="CDN31566.1"/>
    <property type="molecule type" value="Genomic_DNA"/>
</dbReference>
<evidence type="ECO:0000313" key="1">
    <source>
        <dbReference type="EMBL" id="CDN31566.1"/>
    </source>
</evidence>
<dbReference type="AlphaFoldDB" id="A0A060R826"/>
<dbReference type="KEGG" id="rbc:BN938_1479"/>
<accession>A0A060R826</accession>
<proteinExistence type="predicted"/>
<dbReference type="STRING" id="1433126.BN938_1479"/>
<name>A0A060R826_9BACT</name>
<protein>
    <submittedName>
        <fullName evidence="1">Uncharacterized protein</fullName>
    </submittedName>
</protein>
<dbReference type="Proteomes" id="UP000027616">
    <property type="component" value="Chromosome I"/>
</dbReference>
<organism evidence="1 2">
    <name type="scientific">Mucinivorans hirudinis</name>
    <dbReference type="NCBI Taxonomy" id="1433126"/>
    <lineage>
        <taxon>Bacteria</taxon>
        <taxon>Pseudomonadati</taxon>
        <taxon>Bacteroidota</taxon>
        <taxon>Bacteroidia</taxon>
        <taxon>Bacteroidales</taxon>
        <taxon>Rikenellaceae</taxon>
        <taxon>Mucinivorans</taxon>
    </lineage>
</organism>
<evidence type="ECO:0000313" key="2">
    <source>
        <dbReference type="Proteomes" id="UP000027616"/>
    </source>
</evidence>
<sequence length="37" mass="4566">MFYYTNIMQIKGNKNKLFNAELIIDFEFYYADLRQPI</sequence>
<dbReference type="HOGENOM" id="CLU_3346050_0_0_10"/>
<gene>
    <name evidence="1" type="ORF">BN938_1479</name>
</gene>
<reference evidence="1 2" key="1">
    <citation type="journal article" date="2015" name="Genome Announc.">
        <title>Complete Genome Sequence of the Novel Leech Symbiont Mucinivorans hirudinis M3T.</title>
        <authorList>
            <person name="Nelson M.C."/>
            <person name="Bomar L."/>
            <person name="Graf J."/>
        </authorList>
    </citation>
    <scope>NUCLEOTIDE SEQUENCE [LARGE SCALE GENOMIC DNA]</scope>
    <source>
        <strain evidence="2">M3</strain>
    </source>
</reference>